<reference evidence="11 12" key="1">
    <citation type="journal article" date="2016" name="G3 (Bethesda)">
        <title>First Draft Assembly and Annotation of the Genome of a California Endemic Oak Quercus lobata Nee (Fagaceae).</title>
        <authorList>
            <person name="Sork V.L."/>
            <person name="Fitz-Gibbon S.T."/>
            <person name="Puiu D."/>
            <person name="Crepeau M."/>
            <person name="Gugger P.F."/>
            <person name="Sherman R."/>
            <person name="Stevens K."/>
            <person name="Langley C.H."/>
            <person name="Pellegrini M."/>
            <person name="Salzberg S.L."/>
        </authorList>
    </citation>
    <scope>NUCLEOTIDE SEQUENCE [LARGE SCALE GENOMIC DNA]</scope>
    <source>
        <strain evidence="11 12">cv. SW786</strain>
    </source>
</reference>
<dbReference type="PANTHER" id="PTHR22930">
    <property type="match status" value="1"/>
</dbReference>
<dbReference type="PANTHER" id="PTHR22930:SF251">
    <property type="entry name" value="DDE TNP4 DOMAIN-CONTAINING PROTEIN"/>
    <property type="match status" value="1"/>
</dbReference>
<evidence type="ECO:0000313" key="11">
    <source>
        <dbReference type="EnsemblPlants" id="QL12p009842:mrna"/>
    </source>
</evidence>
<dbReference type="EnsemblPlants" id="QL12p009842:mrna">
    <property type="protein sequence ID" value="QL12p009842:mrna"/>
    <property type="gene ID" value="QL12p009842"/>
</dbReference>
<dbReference type="InterPro" id="IPR027806">
    <property type="entry name" value="HARBI1_dom"/>
</dbReference>
<feature type="region of interest" description="Disordered" evidence="8">
    <location>
        <begin position="1"/>
        <end position="30"/>
    </location>
</feature>
<keyword evidence="7" id="KW-0539">Nucleus</keyword>
<comment type="subcellular location">
    <subcellularLocation>
        <location evidence="2">Nucleus</location>
    </subcellularLocation>
</comment>
<sequence>MVDIDSDRDSGMAEFDSDRDSGMAESDSDEYDSEVELEIATAYVQLCIEYVQKYYMKRPMCTSILSGRSYVIEVLEGNPQVCYDIFRMEKTIFRHLCNELKRLHLLEEDTGWVSVEESVGTVLFIVGHNADYRVAANRFQHSLRPFKAELPQSLRGNGKYYPWFEKCVGAIDGTHISASAPFGRNTAFRDRRSDITQNVMCACNFDMRFTYVHLGWEGSANDSRVMQDALGHAEYEFPWPPRGSYYLVDSGYAIGNAFLPPHKSTCYHVQEFRGANRQPSTPQELFNYRHSSLRMVIERCFGVLKASDANLTGAAHVGSGGTKEAFNSRAQRAMSEYRDVITAAMWADYIVQ</sequence>
<proteinExistence type="inferred from homology"/>
<evidence type="ECO:0000313" key="12">
    <source>
        <dbReference type="Proteomes" id="UP000594261"/>
    </source>
</evidence>
<dbReference type="InParanoid" id="A0A7N2N0W4"/>
<dbReference type="InterPro" id="IPR045249">
    <property type="entry name" value="HARBI1-like"/>
</dbReference>
<reference evidence="11" key="2">
    <citation type="submission" date="2021-01" db="UniProtKB">
        <authorList>
            <consortium name="EnsemblPlants"/>
        </authorList>
    </citation>
    <scope>IDENTIFICATION</scope>
</reference>
<dbReference type="EMBL" id="LRBV02000012">
    <property type="status" value="NOT_ANNOTATED_CDS"/>
    <property type="molecule type" value="Genomic_DNA"/>
</dbReference>
<keyword evidence="5" id="KW-0479">Metal-binding</keyword>
<accession>A0A7N2N0W4</accession>
<evidence type="ECO:0000259" key="10">
    <source>
        <dbReference type="Pfam" id="PF26138"/>
    </source>
</evidence>
<evidence type="ECO:0000256" key="8">
    <source>
        <dbReference type="SAM" id="MobiDB-lite"/>
    </source>
</evidence>
<feature type="domain" description="DUF8040" evidence="10">
    <location>
        <begin position="62"/>
        <end position="144"/>
    </location>
</feature>
<evidence type="ECO:0000256" key="1">
    <source>
        <dbReference type="ARBA" id="ARBA00001968"/>
    </source>
</evidence>
<dbReference type="Pfam" id="PF26138">
    <property type="entry name" value="DUF8040"/>
    <property type="match status" value="1"/>
</dbReference>
<comment type="cofactor">
    <cofactor evidence="1">
        <name>a divalent metal cation</name>
        <dbReference type="ChEBI" id="CHEBI:60240"/>
    </cofactor>
</comment>
<name>A0A7N2N0W4_QUELO</name>
<dbReference type="Gramene" id="QL12p009842:mrna">
    <property type="protein sequence ID" value="QL12p009842:mrna"/>
    <property type="gene ID" value="QL12p009842"/>
</dbReference>
<evidence type="ECO:0000256" key="5">
    <source>
        <dbReference type="ARBA" id="ARBA00022723"/>
    </source>
</evidence>
<dbReference type="Pfam" id="PF13359">
    <property type="entry name" value="DDE_Tnp_4"/>
    <property type="match status" value="1"/>
</dbReference>
<organism evidence="11 12">
    <name type="scientific">Quercus lobata</name>
    <name type="common">Valley oak</name>
    <dbReference type="NCBI Taxonomy" id="97700"/>
    <lineage>
        <taxon>Eukaryota</taxon>
        <taxon>Viridiplantae</taxon>
        <taxon>Streptophyta</taxon>
        <taxon>Embryophyta</taxon>
        <taxon>Tracheophyta</taxon>
        <taxon>Spermatophyta</taxon>
        <taxon>Magnoliopsida</taxon>
        <taxon>eudicotyledons</taxon>
        <taxon>Gunneridae</taxon>
        <taxon>Pentapetalae</taxon>
        <taxon>rosids</taxon>
        <taxon>fabids</taxon>
        <taxon>Fagales</taxon>
        <taxon>Fagaceae</taxon>
        <taxon>Quercus</taxon>
    </lineage>
</organism>
<evidence type="ECO:0000256" key="6">
    <source>
        <dbReference type="ARBA" id="ARBA00022801"/>
    </source>
</evidence>
<feature type="domain" description="DDE Tnp4" evidence="9">
    <location>
        <begin position="171"/>
        <end position="305"/>
    </location>
</feature>
<evidence type="ECO:0000256" key="3">
    <source>
        <dbReference type="ARBA" id="ARBA00006958"/>
    </source>
</evidence>
<keyword evidence="6" id="KW-0378">Hydrolase</keyword>
<feature type="compositionally biased region" description="Basic and acidic residues" evidence="8">
    <location>
        <begin position="1"/>
        <end position="22"/>
    </location>
</feature>
<evidence type="ECO:0000256" key="4">
    <source>
        <dbReference type="ARBA" id="ARBA00022722"/>
    </source>
</evidence>
<dbReference type="GO" id="GO:0004518">
    <property type="term" value="F:nuclease activity"/>
    <property type="evidence" value="ECO:0007669"/>
    <property type="project" value="UniProtKB-KW"/>
</dbReference>
<evidence type="ECO:0000259" key="9">
    <source>
        <dbReference type="Pfam" id="PF13359"/>
    </source>
</evidence>
<dbReference type="AlphaFoldDB" id="A0A7N2N0W4"/>
<keyword evidence="4" id="KW-0540">Nuclease</keyword>
<dbReference type="InterPro" id="IPR058353">
    <property type="entry name" value="DUF8040"/>
</dbReference>
<keyword evidence="12" id="KW-1185">Reference proteome</keyword>
<comment type="similarity">
    <text evidence="3">Belongs to the HARBI1 family.</text>
</comment>
<dbReference type="GO" id="GO:0005634">
    <property type="term" value="C:nucleus"/>
    <property type="evidence" value="ECO:0007669"/>
    <property type="project" value="UniProtKB-SubCell"/>
</dbReference>
<evidence type="ECO:0000256" key="2">
    <source>
        <dbReference type="ARBA" id="ARBA00004123"/>
    </source>
</evidence>
<dbReference type="GO" id="GO:0046872">
    <property type="term" value="F:metal ion binding"/>
    <property type="evidence" value="ECO:0007669"/>
    <property type="project" value="UniProtKB-KW"/>
</dbReference>
<evidence type="ECO:0008006" key="13">
    <source>
        <dbReference type="Google" id="ProtNLM"/>
    </source>
</evidence>
<dbReference type="GO" id="GO:0016787">
    <property type="term" value="F:hydrolase activity"/>
    <property type="evidence" value="ECO:0007669"/>
    <property type="project" value="UniProtKB-KW"/>
</dbReference>
<protein>
    <recommendedName>
        <fullName evidence="13">DDE Tnp4 domain-containing protein</fullName>
    </recommendedName>
</protein>
<dbReference type="Proteomes" id="UP000594261">
    <property type="component" value="Chromosome 12"/>
</dbReference>
<evidence type="ECO:0000256" key="7">
    <source>
        <dbReference type="ARBA" id="ARBA00023242"/>
    </source>
</evidence>
<dbReference type="OMA" id="IPTSERC"/>